<gene>
    <name evidence="3" type="ORF">ENU08_07060</name>
    <name evidence="2" type="ORF">ENU41_05440</name>
</gene>
<feature type="transmembrane region" description="Helical" evidence="1">
    <location>
        <begin position="60"/>
        <end position="81"/>
    </location>
</feature>
<dbReference type="AlphaFoldDB" id="A0A7C4NN15"/>
<feature type="transmembrane region" description="Helical" evidence="1">
    <location>
        <begin position="139"/>
        <end position="165"/>
    </location>
</feature>
<protein>
    <submittedName>
        <fullName evidence="3">Uncharacterized protein</fullName>
    </submittedName>
</protein>
<reference evidence="3" key="1">
    <citation type="journal article" date="2020" name="mSystems">
        <title>Genome- and Community-Level Interaction Insights into Carbon Utilization and Element Cycling Functions of Hydrothermarchaeota in Hydrothermal Sediment.</title>
        <authorList>
            <person name="Zhou Z."/>
            <person name="Liu Y."/>
            <person name="Xu W."/>
            <person name="Pan J."/>
            <person name="Luo Z.H."/>
            <person name="Li M."/>
        </authorList>
    </citation>
    <scope>NUCLEOTIDE SEQUENCE [LARGE SCALE GENOMIC DNA]</scope>
    <source>
        <strain evidence="3">SpSt-637</strain>
        <strain evidence="2">SpSt-667</strain>
    </source>
</reference>
<dbReference type="EMBL" id="DTBD01000064">
    <property type="protein sequence ID" value="HGQ64986.1"/>
    <property type="molecule type" value="Genomic_DNA"/>
</dbReference>
<evidence type="ECO:0000313" key="3">
    <source>
        <dbReference type="EMBL" id="HGQ64986.1"/>
    </source>
</evidence>
<feature type="transmembrane region" description="Helical" evidence="1">
    <location>
        <begin position="224"/>
        <end position="242"/>
    </location>
</feature>
<comment type="caution">
    <text evidence="3">The sequence shown here is derived from an EMBL/GenBank/DDBJ whole genome shotgun (WGS) entry which is preliminary data.</text>
</comment>
<feature type="transmembrane region" description="Helical" evidence="1">
    <location>
        <begin position="21"/>
        <end position="40"/>
    </location>
</feature>
<keyword evidence="1" id="KW-1133">Transmembrane helix</keyword>
<feature type="transmembrane region" description="Helical" evidence="1">
    <location>
        <begin position="172"/>
        <end position="192"/>
    </location>
</feature>
<keyword evidence="1" id="KW-0812">Transmembrane</keyword>
<organism evidence="3">
    <name type="scientific">Ignisphaera aggregans</name>
    <dbReference type="NCBI Taxonomy" id="334771"/>
    <lineage>
        <taxon>Archaea</taxon>
        <taxon>Thermoproteota</taxon>
        <taxon>Thermoprotei</taxon>
        <taxon>Desulfurococcales</taxon>
        <taxon>Desulfurococcaceae</taxon>
        <taxon>Ignisphaera</taxon>
    </lineage>
</organism>
<feature type="transmembrane region" description="Helical" evidence="1">
    <location>
        <begin position="102"/>
        <end position="127"/>
    </location>
</feature>
<dbReference type="EMBL" id="DTCK01000034">
    <property type="protein sequence ID" value="HGQ36105.1"/>
    <property type="molecule type" value="Genomic_DNA"/>
</dbReference>
<name>A0A7C4NN15_9CREN</name>
<proteinExistence type="predicted"/>
<accession>A0A7C4NN15</accession>
<evidence type="ECO:0000256" key="1">
    <source>
        <dbReference type="SAM" id="Phobius"/>
    </source>
</evidence>
<keyword evidence="1" id="KW-0472">Membrane</keyword>
<evidence type="ECO:0000313" key="2">
    <source>
        <dbReference type="EMBL" id="HGQ36105.1"/>
    </source>
</evidence>
<sequence>MNLKKIAYLLYIGTQLARMHAVSYIASFLNSILWFLVLYIPVTVLSPNQILAIKTFLPGVFGMTIASLSMWTATEFLRWYVYHGLTDMFRECGFSVLHYLISAVHIDVILFATSTYFASAIAATLVVGLDPFIMFPHSVAYFIIALIVAIPTYLLYGSLIGYLFTSTSIGGVWTNIFQMIITFGTIVPPSIAPDPRILLINPATIVAEFVRAAYGTNIIDVNTLTLLTPIVILLYSLTAYLISNKCEKYIAKYGLKYRV</sequence>